<name>A0A161YNG5_9CLOT</name>
<evidence type="ECO:0000313" key="2">
    <source>
        <dbReference type="EMBL" id="KZL92252.1"/>
    </source>
</evidence>
<dbReference type="PATRIC" id="fig|1121326.3.peg.2051"/>
<dbReference type="GO" id="GO:0005975">
    <property type="term" value="P:carbohydrate metabolic process"/>
    <property type="evidence" value="ECO:0007669"/>
    <property type="project" value="InterPro"/>
</dbReference>
<dbReference type="Gene3D" id="3.40.50.12090">
    <property type="match status" value="2"/>
</dbReference>
<dbReference type="InterPro" id="IPR011330">
    <property type="entry name" value="Glyco_hydro/deAcase_b/a-brl"/>
</dbReference>
<keyword evidence="3" id="KW-1185">Reference proteome</keyword>
<dbReference type="Gene3D" id="3.20.20.370">
    <property type="entry name" value="Glycoside hydrolase/deacetylase"/>
    <property type="match status" value="1"/>
</dbReference>
<sequence length="510" mass="56698">MVKRGYLFIVSSLITILLFISTKVSAAPIKKRFGGTDRYSTSINISKNNWDKAEYAVIVSGEGFADALCAAPLAKKFNAPILLTNGKGLGNDLKNELTRLGVRKVFIIGNYGVIAQDIEREIYETNIDYERISGDTRYDTSLKIAERIGSSNGIVITYGENFPDALSTAPMAAVKGMPILLMDKHGMTDNMKLYIENNKIEKFYIVAAENVISNDLLKSINNYKRLSGANRYETNQIVINEFSNEIDFSSIYVTTGEAFADALSGAAAAAKTNSPIILTDGNVLLGKTVLASKIPSINEMKILGAAETMPEENAQTLLSDKKIVKYVYDAEKVSRILKNIEQSDGQKIAFLTFDDGPSTTVTPEILDILKSNDVKATFFLLGTNIEANEYSKDLVRRILQDGHAIGNHTYTHNYRNIYPGNQVDPAKYMQEVRATNNAISDIIGEEFKTRITRMPGGYMSRKFHKDSNLSYFNEVLKGNNMYSIDWNAYDGDAEGKWKNAEQLLQEVKKL</sequence>
<dbReference type="AlphaFoldDB" id="A0A161YNG5"/>
<dbReference type="SUPFAM" id="SSF88713">
    <property type="entry name" value="Glycoside hydrolase/deacetylase"/>
    <property type="match status" value="1"/>
</dbReference>
<keyword evidence="2" id="KW-0378">Hydrolase</keyword>
<evidence type="ECO:0000259" key="1">
    <source>
        <dbReference type="PROSITE" id="PS51677"/>
    </source>
</evidence>
<dbReference type="Proteomes" id="UP000076603">
    <property type="component" value="Unassembled WGS sequence"/>
</dbReference>
<accession>A0A161YNG5</accession>
<dbReference type="InterPro" id="IPR007253">
    <property type="entry name" value="Cell_wall-bd_2"/>
</dbReference>
<dbReference type="Pfam" id="PF01522">
    <property type="entry name" value="Polysacc_deac_1"/>
    <property type="match status" value="1"/>
</dbReference>
<dbReference type="PANTHER" id="PTHR30032:SF8">
    <property type="entry name" value="GERMINATION-SPECIFIC N-ACETYLMURAMOYL-L-ALANINE AMIDASE"/>
    <property type="match status" value="1"/>
</dbReference>
<dbReference type="Pfam" id="PF04122">
    <property type="entry name" value="CW_binding_2"/>
    <property type="match status" value="3"/>
</dbReference>
<dbReference type="EMBL" id="LWAE01000002">
    <property type="protein sequence ID" value="KZL92252.1"/>
    <property type="molecule type" value="Genomic_DNA"/>
</dbReference>
<dbReference type="STRING" id="1121326.CLMAG_20610"/>
<evidence type="ECO:0000313" key="3">
    <source>
        <dbReference type="Proteomes" id="UP000076603"/>
    </source>
</evidence>
<dbReference type="EC" id="3.5.1.28" evidence="2"/>
<dbReference type="GO" id="GO:0008745">
    <property type="term" value="F:N-acetylmuramoyl-L-alanine amidase activity"/>
    <property type="evidence" value="ECO:0007669"/>
    <property type="project" value="UniProtKB-EC"/>
</dbReference>
<comment type="caution">
    <text evidence="2">The sequence shown here is derived from an EMBL/GenBank/DDBJ whole genome shotgun (WGS) entry which is preliminary data.</text>
</comment>
<dbReference type="InterPro" id="IPR051922">
    <property type="entry name" value="Bact_Sporulation_Assoc"/>
</dbReference>
<proteinExistence type="predicted"/>
<dbReference type="InterPro" id="IPR002509">
    <property type="entry name" value="NODB_dom"/>
</dbReference>
<organism evidence="2 3">
    <name type="scientific">Clostridium magnum DSM 2767</name>
    <dbReference type="NCBI Taxonomy" id="1121326"/>
    <lineage>
        <taxon>Bacteria</taxon>
        <taxon>Bacillati</taxon>
        <taxon>Bacillota</taxon>
        <taxon>Clostridia</taxon>
        <taxon>Eubacteriales</taxon>
        <taxon>Clostridiaceae</taxon>
        <taxon>Clostridium</taxon>
    </lineage>
</organism>
<dbReference type="PROSITE" id="PS51677">
    <property type="entry name" value="NODB"/>
    <property type="match status" value="1"/>
</dbReference>
<feature type="domain" description="NodB homology" evidence="1">
    <location>
        <begin position="347"/>
        <end position="510"/>
    </location>
</feature>
<gene>
    <name evidence="2" type="primary">lytC_6</name>
    <name evidence="2" type="ORF">CLMAG_20610</name>
</gene>
<protein>
    <submittedName>
        <fullName evidence="2">N-acetylmuramoyl-L-alanine amidase LytC</fullName>
        <ecNumber evidence="2">3.5.1.28</ecNumber>
    </submittedName>
</protein>
<reference evidence="2 3" key="1">
    <citation type="submission" date="2016-04" db="EMBL/GenBank/DDBJ databases">
        <title>Genome sequence of Clostridium magnum DSM 2767.</title>
        <authorList>
            <person name="Poehlein A."/>
            <person name="Uhlig R."/>
            <person name="Fischer R."/>
            <person name="Bahl H."/>
            <person name="Daniel R."/>
        </authorList>
    </citation>
    <scope>NUCLEOTIDE SEQUENCE [LARGE SCALE GENOMIC DNA]</scope>
    <source>
        <strain evidence="2 3">DSM 2767</strain>
    </source>
</reference>
<dbReference type="PANTHER" id="PTHR30032">
    <property type="entry name" value="N-ACETYLMURAMOYL-L-ALANINE AMIDASE-RELATED"/>
    <property type="match status" value="1"/>
</dbReference>